<dbReference type="AlphaFoldDB" id="A0A6A5TFL0"/>
<dbReference type="EMBL" id="ML975997">
    <property type="protein sequence ID" value="KAF1947677.1"/>
    <property type="molecule type" value="Genomic_DNA"/>
</dbReference>
<protein>
    <submittedName>
        <fullName evidence="1">Uncharacterized protein</fullName>
    </submittedName>
</protein>
<accession>A0A6A5TFL0</accession>
<reference evidence="1" key="1">
    <citation type="journal article" date="2020" name="Stud. Mycol.">
        <title>101 Dothideomycetes genomes: a test case for predicting lifestyles and emergence of pathogens.</title>
        <authorList>
            <person name="Haridas S."/>
            <person name="Albert R."/>
            <person name="Binder M."/>
            <person name="Bloem J."/>
            <person name="Labutti K."/>
            <person name="Salamov A."/>
            <person name="Andreopoulos B."/>
            <person name="Baker S."/>
            <person name="Barry K."/>
            <person name="Bills G."/>
            <person name="Bluhm B."/>
            <person name="Cannon C."/>
            <person name="Castanera R."/>
            <person name="Culley D."/>
            <person name="Daum C."/>
            <person name="Ezra D."/>
            <person name="Gonzalez J."/>
            <person name="Henrissat B."/>
            <person name="Kuo A."/>
            <person name="Liang C."/>
            <person name="Lipzen A."/>
            <person name="Lutzoni F."/>
            <person name="Magnuson J."/>
            <person name="Mondo S."/>
            <person name="Nolan M."/>
            <person name="Ohm R."/>
            <person name="Pangilinan J."/>
            <person name="Park H.-J."/>
            <person name="Ramirez L."/>
            <person name="Alfaro M."/>
            <person name="Sun H."/>
            <person name="Tritt A."/>
            <person name="Yoshinaga Y."/>
            <person name="Zwiers L.-H."/>
            <person name="Turgeon B."/>
            <person name="Goodwin S."/>
            <person name="Spatafora J."/>
            <person name="Crous P."/>
            <person name="Grigoriev I."/>
        </authorList>
    </citation>
    <scope>NUCLEOTIDE SEQUENCE</scope>
    <source>
        <strain evidence="1">CBS 161.51</strain>
    </source>
</reference>
<feature type="non-terminal residue" evidence="1">
    <location>
        <position position="1"/>
    </location>
</feature>
<keyword evidence="2" id="KW-1185">Reference proteome</keyword>
<dbReference type="Proteomes" id="UP000800038">
    <property type="component" value="Unassembled WGS sequence"/>
</dbReference>
<evidence type="ECO:0000313" key="1">
    <source>
        <dbReference type="EMBL" id="KAF1947677.1"/>
    </source>
</evidence>
<proteinExistence type="predicted"/>
<gene>
    <name evidence="1" type="ORF">EJ02DRAFT_315747</name>
</gene>
<name>A0A6A5TFL0_9PLEO</name>
<organism evidence="1 2">
    <name type="scientific">Clathrospora elynae</name>
    <dbReference type="NCBI Taxonomy" id="706981"/>
    <lineage>
        <taxon>Eukaryota</taxon>
        <taxon>Fungi</taxon>
        <taxon>Dikarya</taxon>
        <taxon>Ascomycota</taxon>
        <taxon>Pezizomycotina</taxon>
        <taxon>Dothideomycetes</taxon>
        <taxon>Pleosporomycetidae</taxon>
        <taxon>Pleosporales</taxon>
        <taxon>Diademaceae</taxon>
        <taxon>Clathrospora</taxon>
    </lineage>
</organism>
<dbReference type="OrthoDB" id="3795731at2759"/>
<sequence>PHGHAHLIDLTSFKPYDFDGEEGYDLKLPDAVATMLFNISKDTMELFLNARVKTFEMIQELNANRSKMKLVIWRQGAQVLLSFQLTWDNIIRCIINFHGTWDMTPATFGQYTRRDLK</sequence>
<feature type="non-terminal residue" evidence="1">
    <location>
        <position position="117"/>
    </location>
</feature>
<evidence type="ECO:0000313" key="2">
    <source>
        <dbReference type="Proteomes" id="UP000800038"/>
    </source>
</evidence>